<organism evidence="4 5">
    <name type="scientific">Aphis craccivora</name>
    <name type="common">Cowpea aphid</name>
    <dbReference type="NCBI Taxonomy" id="307492"/>
    <lineage>
        <taxon>Eukaryota</taxon>
        <taxon>Metazoa</taxon>
        <taxon>Ecdysozoa</taxon>
        <taxon>Arthropoda</taxon>
        <taxon>Hexapoda</taxon>
        <taxon>Insecta</taxon>
        <taxon>Pterygota</taxon>
        <taxon>Neoptera</taxon>
        <taxon>Paraneoptera</taxon>
        <taxon>Hemiptera</taxon>
        <taxon>Sternorrhyncha</taxon>
        <taxon>Aphidomorpha</taxon>
        <taxon>Aphidoidea</taxon>
        <taxon>Aphididae</taxon>
        <taxon>Aphidini</taxon>
        <taxon>Aphis</taxon>
        <taxon>Aphis</taxon>
    </lineage>
</organism>
<dbReference type="Pfam" id="PF07992">
    <property type="entry name" value="Pyr_redox_2"/>
    <property type="match status" value="1"/>
</dbReference>
<evidence type="ECO:0000259" key="1">
    <source>
        <dbReference type="Pfam" id="PF07992"/>
    </source>
</evidence>
<evidence type="ECO:0000313" key="4">
    <source>
        <dbReference type="EMBL" id="KAF0770165.1"/>
    </source>
</evidence>
<keyword evidence="4" id="KW-0966">Cell projection</keyword>
<evidence type="ECO:0000259" key="2">
    <source>
        <dbReference type="Pfam" id="PF16092"/>
    </source>
</evidence>
<proteinExistence type="predicted"/>
<feature type="domain" description="FAD/NAD(P)-binding" evidence="1">
    <location>
        <begin position="696"/>
        <end position="1006"/>
    </location>
</feature>
<dbReference type="EMBL" id="VUJU01000474">
    <property type="protein sequence ID" value="KAF0770165.1"/>
    <property type="molecule type" value="Genomic_DNA"/>
</dbReference>
<dbReference type="OrthoDB" id="382863at2759"/>
<evidence type="ECO:0000259" key="3">
    <source>
        <dbReference type="Pfam" id="PF23150"/>
    </source>
</evidence>
<feature type="domain" description="CFAP61 dimerisation" evidence="3">
    <location>
        <begin position="1051"/>
        <end position="1158"/>
    </location>
</feature>
<protein>
    <submittedName>
        <fullName evidence="4">Cilia-and flagella-associated protein 61-like</fullName>
    </submittedName>
</protein>
<accession>A0A6G0ZHE7</accession>
<keyword evidence="5" id="KW-1185">Reference proteome</keyword>
<keyword evidence="4" id="KW-0969">Cilium</keyword>
<dbReference type="Proteomes" id="UP000478052">
    <property type="component" value="Unassembled WGS sequence"/>
</dbReference>
<sequence length="1272" mass="148313">MYKTRKHFKVTSSETNGIYWRRVELTDLPKLKKMTNKESSELFGVFDIARVITDNPLSLCQVNPNGKITVFISLSDRPNVSCIASDNWTEWFNYFYDLKNVELNNTLFINVLLFRCVDSLIHLPVLLETVYVQIPETKNIILIKPPGTKICAEIYLPFSTLSAKSVSIDPEFGCPEIMYHAREFSINKINLRIAEVDDFIDLRAYLGHRLDFLDNFYGEYSLAKILEFPGEDRINLVPNVKVNGLITLYTNLDYPFLDSVFDLYQYTGLIELKNEKNKTTKPKSILRLATDISRMMEKANISNIMSEIATNVQYEFISNQFKQLTDKTMKPMKQFFQSNILQKDSDTFSVKPESPLQLSTTTLNTSESEKKMPFFKEIHNTENKNIIKDFLKFQDKESKKANDMSYYVSSSYDSSENITFTKIDYKRTAFMIELMLIDVDEENKATWDYLISIFIYFIEFPQYEYCLMNLHTIATPPELKKFFCNATLKPNRTYPMGLLYILHRSFLTGTFSCVLVTKEHLELMELMIENHPLKHVISNNISKSVFEDTRYKTYIFQCNDQPIGYCVIRLNDEIKFLNNYFDVACYVYPKLARNHMAVLLNMDMQRTFIKKSRGLLKFVMEYSDINCLFYKLYTDITIMEEYELSYITEIKELIPVKPRLRIQYDNENVSGEHQKFALFHINTRLCSTQTLSIDAKIVVVGASVVALSFLESLLFNPVSYYIRFGNIVLISDCGTPYQLTLSDLEDRMIPKISHFNYEYMISMGFKSFVDVITGTVTAINKADKCVTVNEDEQVYYDYLFLFYGEQFGYTAEENETKPQNSIESSDKNNKLENLFLLNSEHDVTHAFKYIESVKNNEKDIVVFGKYLGSLTVINVLLENNIDGSRIVYVETHAKKNIPFIANKFIVNAVYNELHKQGVRVYKKSVFEKFTLNGDRTRIRKVTFTTAVGDALLTIDCAAVFWFDQKYISKVNWFTMLQSALKFDGHLVVNTSFETNIEFVYAAGPMARFMHNAYFVVSHHMYYSRLEIGARVANVLMKRLGIIEDDKSNDAYARPLFEYCQFPGKYNYFHAVIPVLKSLKIHASKLSTGNATDGYFEILVDNNGYVLSLSCYSNKDIKYLNLINLCGKHVNLFNDMMYRFKMNSIPCFFDYFNQSWSYPLYSNKFWELLDETKLKRDNKVLCYYIKFISRINLFSMYKQLIKKFLCCDDVATLMSELKVNTISKLSRSPYLDRRFDQLYGEKLNTVLMNFVANNVDDFPMFSHTIDQRKTEDE</sequence>
<dbReference type="InterPro" id="IPR023753">
    <property type="entry name" value="FAD/NAD-binding_dom"/>
</dbReference>
<dbReference type="Gene3D" id="3.50.50.60">
    <property type="entry name" value="FAD/NAD(P)-binding domain"/>
    <property type="match status" value="2"/>
</dbReference>
<dbReference type="SUPFAM" id="SSF51905">
    <property type="entry name" value="FAD/NAD(P)-binding domain"/>
    <property type="match status" value="2"/>
</dbReference>
<dbReference type="PANTHER" id="PTHR21178:SF8">
    <property type="entry name" value="CILIA- AND FLAGELLA-ASSOCIATED PROTEIN 61"/>
    <property type="match status" value="1"/>
</dbReference>
<dbReference type="Pfam" id="PF23150">
    <property type="entry name" value="CFAP61_dimer"/>
    <property type="match status" value="1"/>
</dbReference>
<dbReference type="InterPro" id="IPR056299">
    <property type="entry name" value="CFAP61_dimer"/>
</dbReference>
<name>A0A6G0ZHE7_APHCR</name>
<comment type="caution">
    <text evidence="4">The sequence shown here is derived from an EMBL/GenBank/DDBJ whole genome shotgun (WGS) entry which is preliminary data.</text>
</comment>
<dbReference type="GO" id="GO:0016491">
    <property type="term" value="F:oxidoreductase activity"/>
    <property type="evidence" value="ECO:0007669"/>
    <property type="project" value="InterPro"/>
</dbReference>
<evidence type="ECO:0000313" key="5">
    <source>
        <dbReference type="Proteomes" id="UP000478052"/>
    </source>
</evidence>
<dbReference type="InterPro" id="IPR036188">
    <property type="entry name" value="FAD/NAD-bd_sf"/>
</dbReference>
<dbReference type="InterPro" id="IPR038884">
    <property type="entry name" value="CFAP61"/>
</dbReference>
<reference evidence="4 5" key="1">
    <citation type="submission" date="2019-08" db="EMBL/GenBank/DDBJ databases">
        <title>Whole genome of Aphis craccivora.</title>
        <authorList>
            <person name="Voronova N.V."/>
            <person name="Shulinski R.S."/>
            <person name="Bandarenka Y.V."/>
            <person name="Zhorov D.G."/>
            <person name="Warner D."/>
        </authorList>
    </citation>
    <scope>NUCLEOTIDE SEQUENCE [LARGE SCALE GENOMIC DNA]</scope>
    <source>
        <strain evidence="4">180601</strain>
        <tissue evidence="4">Whole Body</tissue>
    </source>
</reference>
<keyword evidence="4" id="KW-0282">Flagellum</keyword>
<dbReference type="PANTHER" id="PTHR21178">
    <property type="entry name" value="CILIA- AND FLAGELLA-ASSOCIATED PROTEIN 61"/>
    <property type="match status" value="1"/>
</dbReference>
<gene>
    <name evidence="4" type="ORF">FWK35_00001917</name>
</gene>
<dbReference type="AlphaFoldDB" id="A0A6G0ZHE7"/>
<dbReference type="InterPro" id="IPR032151">
    <property type="entry name" value="CFAP61_N"/>
</dbReference>
<dbReference type="Pfam" id="PF16092">
    <property type="entry name" value="CFAP61_N"/>
    <property type="match status" value="1"/>
</dbReference>
<feature type="domain" description="Cilia- and flagella-associated protein 61 N-terminal" evidence="2">
    <location>
        <begin position="20"/>
        <end position="270"/>
    </location>
</feature>